<protein>
    <submittedName>
        <fullName evidence="3">Uncharacterized protein</fullName>
    </submittedName>
</protein>
<feature type="region of interest" description="Disordered" evidence="1">
    <location>
        <begin position="47"/>
        <end position="75"/>
    </location>
</feature>
<accession>A0A915JH18</accession>
<name>A0A915JH18_ROMCU</name>
<keyword evidence="2" id="KW-1185">Reference proteome</keyword>
<reference evidence="3" key="1">
    <citation type="submission" date="2022-11" db="UniProtKB">
        <authorList>
            <consortium name="WormBaseParasite"/>
        </authorList>
    </citation>
    <scope>IDENTIFICATION</scope>
</reference>
<sequence length="75" mass="8110">MMRPRTSQGANRATANEVTNTLTTTTTSEGCSLPNEKRPLLEEHACDTTQPKAPMKFIDETPRSASPALSHHGST</sequence>
<dbReference type="WBParaSite" id="nRc.2.0.1.t25383-RA">
    <property type="protein sequence ID" value="nRc.2.0.1.t25383-RA"/>
    <property type="gene ID" value="nRc.2.0.1.g25383"/>
</dbReference>
<dbReference type="AlphaFoldDB" id="A0A915JH18"/>
<feature type="compositionally biased region" description="Polar residues" evidence="1">
    <location>
        <begin position="1"/>
        <end position="18"/>
    </location>
</feature>
<evidence type="ECO:0000313" key="2">
    <source>
        <dbReference type="Proteomes" id="UP000887565"/>
    </source>
</evidence>
<proteinExistence type="predicted"/>
<dbReference type="Proteomes" id="UP000887565">
    <property type="component" value="Unplaced"/>
</dbReference>
<evidence type="ECO:0000256" key="1">
    <source>
        <dbReference type="SAM" id="MobiDB-lite"/>
    </source>
</evidence>
<organism evidence="2 3">
    <name type="scientific">Romanomermis culicivorax</name>
    <name type="common">Nematode worm</name>
    <dbReference type="NCBI Taxonomy" id="13658"/>
    <lineage>
        <taxon>Eukaryota</taxon>
        <taxon>Metazoa</taxon>
        <taxon>Ecdysozoa</taxon>
        <taxon>Nematoda</taxon>
        <taxon>Enoplea</taxon>
        <taxon>Dorylaimia</taxon>
        <taxon>Mermithida</taxon>
        <taxon>Mermithoidea</taxon>
        <taxon>Mermithidae</taxon>
        <taxon>Romanomermis</taxon>
    </lineage>
</organism>
<feature type="region of interest" description="Disordered" evidence="1">
    <location>
        <begin position="1"/>
        <end position="35"/>
    </location>
</feature>
<evidence type="ECO:0000313" key="3">
    <source>
        <dbReference type="WBParaSite" id="nRc.2.0.1.t25383-RA"/>
    </source>
</evidence>